<proteinExistence type="predicted"/>
<name>A0A3F3PGT4_9EURO</name>
<dbReference type="GeneID" id="38136923"/>
<organism evidence="1 2">
    <name type="scientific">Aspergillus welwitschiae</name>
    <dbReference type="NCBI Taxonomy" id="1341132"/>
    <lineage>
        <taxon>Eukaryota</taxon>
        <taxon>Fungi</taxon>
        <taxon>Dikarya</taxon>
        <taxon>Ascomycota</taxon>
        <taxon>Pezizomycotina</taxon>
        <taxon>Eurotiomycetes</taxon>
        <taxon>Eurotiomycetidae</taxon>
        <taxon>Eurotiales</taxon>
        <taxon>Aspergillaceae</taxon>
        <taxon>Aspergillus</taxon>
        <taxon>Aspergillus subgen. Circumdati</taxon>
    </lineage>
</organism>
<sequence length="330" mass="37705">MGGAQSPPATAAEGNDIFDMLNLPSDYQTTAALEAAKKDVEPRYHQGLETMSQYRVPGSINPAVTPDMGKIALVVRAGQAVVRGDLLEFLDKYLVGWLKEGLWQPLLTHPVVSALSMQCADLVEAELYDDRMANILMRRLAWVRLYYWHDEQMKASPRKLEPGVGLETQAANLCLQKAYVNWEQWSQEDKQTARDKFHARKRVGRRWCELMQYLGPGILITCGADMDAHIHNFPHWGTHAVALFVQRCLPNTYQVPRHFETVAKIFIQRGNMDDTTFQDWRSKLDENLVRKAIKEVKGEIQSSDWLYNPTLHPDEYLNSTMFIREALASK</sequence>
<accession>A0A3F3PGT4</accession>
<reference evidence="1 2" key="1">
    <citation type="submission" date="2018-07" db="EMBL/GenBank/DDBJ databases">
        <title>The genomes of Aspergillus section Nigri reveals drivers in fungal speciation.</title>
        <authorList>
            <consortium name="DOE Joint Genome Institute"/>
            <person name="Vesth T.C."/>
            <person name="Nybo J."/>
            <person name="Theobald S."/>
            <person name="Brandl J."/>
            <person name="Frisvad J.C."/>
            <person name="Nielsen K.F."/>
            <person name="Lyhne E.K."/>
            <person name="Kogle M.E."/>
            <person name="Kuo A."/>
            <person name="Riley R."/>
            <person name="Clum A."/>
            <person name="Nolan M."/>
            <person name="Lipzen A."/>
            <person name="Salamov A."/>
            <person name="Henrissat B."/>
            <person name="Wiebenga A."/>
            <person name="De vries R.P."/>
            <person name="Grigoriev I.V."/>
            <person name="Mortensen U.H."/>
            <person name="Andersen M.R."/>
            <person name="Baker S.E."/>
        </authorList>
    </citation>
    <scope>NUCLEOTIDE SEQUENCE [LARGE SCALE GENOMIC DNA]</scope>
    <source>
        <strain evidence="1 2">CBS 139.54b</strain>
    </source>
</reference>
<gene>
    <name evidence="1" type="ORF">BDQ94DRAFT_155969</name>
</gene>
<evidence type="ECO:0000313" key="1">
    <source>
        <dbReference type="EMBL" id="RDH26130.1"/>
    </source>
</evidence>
<dbReference type="EMBL" id="KZ852285">
    <property type="protein sequence ID" value="RDH26130.1"/>
    <property type="molecule type" value="Genomic_DNA"/>
</dbReference>
<evidence type="ECO:0000313" key="2">
    <source>
        <dbReference type="Proteomes" id="UP000253729"/>
    </source>
</evidence>
<protein>
    <submittedName>
        <fullName evidence="1">Uncharacterized protein</fullName>
    </submittedName>
</protein>
<dbReference type="AlphaFoldDB" id="A0A3F3PGT4"/>
<keyword evidence="2" id="KW-1185">Reference proteome</keyword>
<dbReference type="Proteomes" id="UP000253729">
    <property type="component" value="Unassembled WGS sequence"/>
</dbReference>
<dbReference type="RefSeq" id="XP_026619152.1">
    <property type="nucleotide sequence ID" value="XM_026768567.1"/>
</dbReference>